<name>A0AA40GAE7_9HYME</name>
<keyword evidence="2" id="KW-0732">Signal</keyword>
<dbReference type="EMBL" id="JAHYIQ010000003">
    <property type="protein sequence ID" value="KAK1134099.1"/>
    <property type="molecule type" value="Genomic_DNA"/>
</dbReference>
<proteinExistence type="predicted"/>
<feature type="chain" id="PRO_5041256344" evidence="2">
    <location>
        <begin position="21"/>
        <end position="68"/>
    </location>
</feature>
<dbReference type="AlphaFoldDB" id="A0AA40GAE7"/>
<reference evidence="3" key="1">
    <citation type="submission" date="2021-10" db="EMBL/GenBank/DDBJ databases">
        <title>Melipona bicolor Genome sequencing and assembly.</title>
        <authorList>
            <person name="Araujo N.S."/>
            <person name="Arias M.C."/>
        </authorList>
    </citation>
    <scope>NUCLEOTIDE SEQUENCE</scope>
    <source>
        <strain evidence="3">USP_2M_L1-L4_2017</strain>
        <tissue evidence="3">Whole body</tissue>
    </source>
</reference>
<evidence type="ECO:0000313" key="3">
    <source>
        <dbReference type="EMBL" id="KAK1134099.1"/>
    </source>
</evidence>
<feature type="region of interest" description="Disordered" evidence="1">
    <location>
        <begin position="47"/>
        <end position="68"/>
    </location>
</feature>
<sequence>MQASLLGHSLLLAHSGLQLGGVPMNSSEQEQEGASLMTLHSALGPHGEGSHGFCGTTGSGAKSTRVII</sequence>
<evidence type="ECO:0000313" key="4">
    <source>
        <dbReference type="Proteomes" id="UP001177670"/>
    </source>
</evidence>
<feature type="compositionally biased region" description="Gly residues" evidence="1">
    <location>
        <begin position="47"/>
        <end position="58"/>
    </location>
</feature>
<dbReference type="Proteomes" id="UP001177670">
    <property type="component" value="Unassembled WGS sequence"/>
</dbReference>
<evidence type="ECO:0000256" key="1">
    <source>
        <dbReference type="SAM" id="MobiDB-lite"/>
    </source>
</evidence>
<protein>
    <submittedName>
        <fullName evidence="3">Uncharacterized protein</fullName>
    </submittedName>
</protein>
<comment type="caution">
    <text evidence="3">The sequence shown here is derived from an EMBL/GenBank/DDBJ whole genome shotgun (WGS) entry which is preliminary data.</text>
</comment>
<evidence type="ECO:0000256" key="2">
    <source>
        <dbReference type="SAM" id="SignalP"/>
    </source>
</evidence>
<organism evidence="3 4">
    <name type="scientific">Melipona bicolor</name>
    <dbReference type="NCBI Taxonomy" id="60889"/>
    <lineage>
        <taxon>Eukaryota</taxon>
        <taxon>Metazoa</taxon>
        <taxon>Ecdysozoa</taxon>
        <taxon>Arthropoda</taxon>
        <taxon>Hexapoda</taxon>
        <taxon>Insecta</taxon>
        <taxon>Pterygota</taxon>
        <taxon>Neoptera</taxon>
        <taxon>Endopterygota</taxon>
        <taxon>Hymenoptera</taxon>
        <taxon>Apocrita</taxon>
        <taxon>Aculeata</taxon>
        <taxon>Apoidea</taxon>
        <taxon>Anthophila</taxon>
        <taxon>Apidae</taxon>
        <taxon>Melipona</taxon>
    </lineage>
</organism>
<accession>A0AA40GAE7</accession>
<keyword evidence="4" id="KW-1185">Reference proteome</keyword>
<feature type="signal peptide" evidence="2">
    <location>
        <begin position="1"/>
        <end position="20"/>
    </location>
</feature>
<gene>
    <name evidence="3" type="ORF">K0M31_011881</name>
</gene>